<dbReference type="AlphaFoldDB" id="A0A454Y4Z7"/>
<dbReference type="GO" id="GO:0000981">
    <property type="term" value="F:DNA-binding transcription factor activity, RNA polymerase II-specific"/>
    <property type="evidence" value="ECO:0000318"/>
    <property type="project" value="GO_Central"/>
</dbReference>
<dbReference type="InterPro" id="IPR000418">
    <property type="entry name" value="Ets_dom"/>
</dbReference>
<accession>A0A8R1UJ09</accession>
<proteinExistence type="inferred from homology"/>
<feature type="region of interest" description="Disordered" evidence="4">
    <location>
        <begin position="1"/>
        <end position="30"/>
    </location>
</feature>
<dbReference type="GO" id="GO:0006357">
    <property type="term" value="P:regulation of transcription by RNA polymerase II"/>
    <property type="evidence" value="ECO:0000318"/>
    <property type="project" value="GO_Central"/>
</dbReference>
<evidence type="ECO:0000313" key="6">
    <source>
        <dbReference type="Proteomes" id="UP000005239"/>
    </source>
</evidence>
<dbReference type="Proteomes" id="UP000005239">
    <property type="component" value="Unassembled WGS sequence"/>
</dbReference>
<feature type="region of interest" description="Disordered" evidence="4">
    <location>
        <begin position="188"/>
        <end position="240"/>
    </location>
</feature>
<dbReference type="InterPro" id="IPR036390">
    <property type="entry name" value="WH_DNA-bd_sf"/>
</dbReference>
<gene>
    <name evidence="5" type="primary">WBGene00113676</name>
</gene>
<evidence type="ECO:0000256" key="4">
    <source>
        <dbReference type="SAM" id="MobiDB-lite"/>
    </source>
</evidence>
<protein>
    <submittedName>
        <fullName evidence="5">ETS domain-containing protein</fullName>
    </submittedName>
</protein>
<comment type="similarity">
    <text evidence="1 3">Belongs to the ETS family.</text>
</comment>
<feature type="compositionally biased region" description="Polar residues" evidence="4">
    <location>
        <begin position="219"/>
        <end position="240"/>
    </location>
</feature>
<feature type="compositionally biased region" description="Polar residues" evidence="4">
    <location>
        <begin position="1"/>
        <end position="15"/>
    </location>
</feature>
<dbReference type="EnsemblMetazoa" id="PPA24122.1">
    <property type="protein sequence ID" value="PPA24122.1"/>
    <property type="gene ID" value="WBGene00113676"/>
</dbReference>
<evidence type="ECO:0000313" key="5">
    <source>
        <dbReference type="EnsemblMetazoa" id="PPA24122.1"/>
    </source>
</evidence>
<keyword evidence="2 3" id="KW-0238">DNA-binding</keyword>
<dbReference type="PANTHER" id="PTHR11849">
    <property type="entry name" value="ETS"/>
    <property type="match status" value="1"/>
</dbReference>
<keyword evidence="6" id="KW-1185">Reference proteome</keyword>
<dbReference type="Gene3D" id="1.10.10.10">
    <property type="entry name" value="Winged helix-like DNA-binding domain superfamily/Winged helix DNA-binding domain"/>
    <property type="match status" value="1"/>
</dbReference>
<comment type="subcellular location">
    <subcellularLocation>
        <location evidence="3">Nucleus</location>
    </subcellularLocation>
</comment>
<feature type="compositionally biased region" description="Basic and acidic residues" evidence="4">
    <location>
        <begin position="20"/>
        <end position="30"/>
    </location>
</feature>
<dbReference type="GO" id="GO:0030154">
    <property type="term" value="P:cell differentiation"/>
    <property type="evidence" value="ECO:0000318"/>
    <property type="project" value="GO_Central"/>
</dbReference>
<dbReference type="SUPFAM" id="SSF46785">
    <property type="entry name" value="Winged helix' DNA-binding domain"/>
    <property type="match status" value="1"/>
</dbReference>
<dbReference type="Pfam" id="PF00178">
    <property type="entry name" value="Ets"/>
    <property type="match status" value="1"/>
</dbReference>
<feature type="compositionally biased region" description="Low complexity" evidence="4">
    <location>
        <begin position="194"/>
        <end position="208"/>
    </location>
</feature>
<dbReference type="GO" id="GO:0005634">
    <property type="term" value="C:nucleus"/>
    <property type="evidence" value="ECO:0000318"/>
    <property type="project" value="GO_Central"/>
</dbReference>
<evidence type="ECO:0000256" key="2">
    <source>
        <dbReference type="ARBA" id="ARBA00023125"/>
    </source>
</evidence>
<dbReference type="FunFam" id="1.10.10.10:FF:001174">
    <property type="entry name" value="Uncharacterized protein"/>
    <property type="match status" value="1"/>
</dbReference>
<dbReference type="SMART" id="SM00413">
    <property type="entry name" value="ETS"/>
    <property type="match status" value="1"/>
</dbReference>
<dbReference type="PANTHER" id="PTHR11849:SF282">
    <property type="entry name" value="ETV5-RELATED PROTEIN ETS96B"/>
    <property type="match status" value="1"/>
</dbReference>
<organism evidence="5 6">
    <name type="scientific">Pristionchus pacificus</name>
    <name type="common">Parasitic nematode worm</name>
    <dbReference type="NCBI Taxonomy" id="54126"/>
    <lineage>
        <taxon>Eukaryota</taxon>
        <taxon>Metazoa</taxon>
        <taxon>Ecdysozoa</taxon>
        <taxon>Nematoda</taxon>
        <taxon>Chromadorea</taxon>
        <taxon>Rhabditida</taxon>
        <taxon>Rhabditina</taxon>
        <taxon>Diplogasteromorpha</taxon>
        <taxon>Diplogasteroidea</taxon>
        <taxon>Neodiplogasteridae</taxon>
        <taxon>Pristionchus</taxon>
    </lineage>
</organism>
<dbReference type="GO" id="GO:0043565">
    <property type="term" value="F:sequence-specific DNA binding"/>
    <property type="evidence" value="ECO:0007669"/>
    <property type="project" value="InterPro"/>
</dbReference>
<reference evidence="6" key="1">
    <citation type="journal article" date="2008" name="Nat. Genet.">
        <title>The Pristionchus pacificus genome provides a unique perspective on nematode lifestyle and parasitism.</title>
        <authorList>
            <person name="Dieterich C."/>
            <person name="Clifton S.W."/>
            <person name="Schuster L.N."/>
            <person name="Chinwalla A."/>
            <person name="Delehaunty K."/>
            <person name="Dinkelacker I."/>
            <person name="Fulton L."/>
            <person name="Fulton R."/>
            <person name="Godfrey J."/>
            <person name="Minx P."/>
            <person name="Mitreva M."/>
            <person name="Roeseler W."/>
            <person name="Tian H."/>
            <person name="Witte H."/>
            <person name="Yang S.P."/>
            <person name="Wilson R.K."/>
            <person name="Sommer R.J."/>
        </authorList>
    </citation>
    <scope>NUCLEOTIDE SEQUENCE [LARGE SCALE GENOMIC DNA]</scope>
    <source>
        <strain evidence="6">PS312</strain>
    </source>
</reference>
<dbReference type="InterPro" id="IPR046328">
    <property type="entry name" value="ETS_fam"/>
</dbReference>
<evidence type="ECO:0000256" key="3">
    <source>
        <dbReference type="RuleBase" id="RU004019"/>
    </source>
</evidence>
<accession>A0A454Y4Z7</accession>
<dbReference type="PROSITE" id="PS50061">
    <property type="entry name" value="ETS_DOMAIN_3"/>
    <property type="match status" value="1"/>
</dbReference>
<name>A0A454Y4Z7_PRIPA</name>
<evidence type="ECO:0000256" key="1">
    <source>
        <dbReference type="ARBA" id="ARBA00005562"/>
    </source>
</evidence>
<reference evidence="5" key="2">
    <citation type="submission" date="2022-06" db="UniProtKB">
        <authorList>
            <consortium name="EnsemblMetazoa"/>
        </authorList>
    </citation>
    <scope>IDENTIFICATION</scope>
    <source>
        <strain evidence="5">PS312</strain>
    </source>
</reference>
<keyword evidence="3" id="KW-0539">Nucleus</keyword>
<sequence>MSFVSTAKTPSTIPQAKTEMPSRKRKCDELTDQDHPIKKPLFNKEDYDAADPLPVDLTLAKINNSDLEKRKSFWYYVLCLLMDTQNRDVIAWTGKGREFFIHDRNELAAGWCRYQGNQKFKWQSVLRLFRLQTERGIIARLGPRGGHYARLLFAFITEPSVHVGYTREQLDAFIADNKVAQPTGYLSSLSKKNPCPSTRCTPSSTTSSSDDDNVRASESPDSISPTSFMSSVTSESPAKQSTPFMIPTLFPFYPITVTDLYSPFVQLPNTSVEKTTPVAQHKFSIDSILGL</sequence>
<dbReference type="InterPro" id="IPR036388">
    <property type="entry name" value="WH-like_DNA-bd_sf"/>
</dbReference>